<dbReference type="AlphaFoldDB" id="A0A6A6Q5N0"/>
<evidence type="ECO:0000313" key="2">
    <source>
        <dbReference type="Proteomes" id="UP000799767"/>
    </source>
</evidence>
<dbReference type="Proteomes" id="UP000799767">
    <property type="component" value="Unassembled WGS sequence"/>
</dbReference>
<dbReference type="Gene3D" id="3.90.1140.10">
    <property type="entry name" value="Cyclic phosphodiesterase"/>
    <property type="match status" value="1"/>
</dbReference>
<evidence type="ECO:0000313" key="1">
    <source>
        <dbReference type="EMBL" id="KAF2487371.1"/>
    </source>
</evidence>
<name>A0A6A6Q5N0_9PEZI</name>
<dbReference type="OrthoDB" id="2967263at2759"/>
<reference evidence="1" key="1">
    <citation type="journal article" date="2020" name="Stud. Mycol.">
        <title>101 Dothideomycetes genomes: a test case for predicting lifestyles and emergence of pathogens.</title>
        <authorList>
            <person name="Haridas S."/>
            <person name="Albert R."/>
            <person name="Binder M."/>
            <person name="Bloem J."/>
            <person name="Labutti K."/>
            <person name="Salamov A."/>
            <person name="Andreopoulos B."/>
            <person name="Baker S."/>
            <person name="Barry K."/>
            <person name="Bills G."/>
            <person name="Bluhm B."/>
            <person name="Cannon C."/>
            <person name="Castanera R."/>
            <person name="Culley D."/>
            <person name="Daum C."/>
            <person name="Ezra D."/>
            <person name="Gonzalez J."/>
            <person name="Henrissat B."/>
            <person name="Kuo A."/>
            <person name="Liang C."/>
            <person name="Lipzen A."/>
            <person name="Lutzoni F."/>
            <person name="Magnuson J."/>
            <person name="Mondo S."/>
            <person name="Nolan M."/>
            <person name="Ohm R."/>
            <person name="Pangilinan J."/>
            <person name="Park H.-J."/>
            <person name="Ramirez L."/>
            <person name="Alfaro M."/>
            <person name="Sun H."/>
            <person name="Tritt A."/>
            <person name="Yoshinaga Y."/>
            <person name="Zwiers L.-H."/>
            <person name="Turgeon B."/>
            <person name="Goodwin S."/>
            <person name="Spatafora J."/>
            <person name="Crous P."/>
            <person name="Grigoriev I."/>
        </authorList>
    </citation>
    <scope>NUCLEOTIDE SEQUENCE</scope>
    <source>
        <strain evidence="1">CBS 113389</strain>
    </source>
</reference>
<dbReference type="GO" id="GO:0016874">
    <property type="term" value="F:ligase activity"/>
    <property type="evidence" value="ECO:0007669"/>
    <property type="project" value="UniProtKB-KW"/>
</dbReference>
<accession>A0A6A6Q5N0</accession>
<dbReference type="InterPro" id="IPR009097">
    <property type="entry name" value="Cyclic_Pdiesterase"/>
</dbReference>
<dbReference type="GeneID" id="54473261"/>
<sequence length="301" mass="34243">MTTANSSAIGSRTPLGENPFQHLITACNDDPLQIQRRYEQQRADRNALKRAEMLSPDFRGMNVDEMLAKLEFEPGFTDWRHCLTFWARPPTALKALIHEIQEKLVAVVPNLWIMEPSRLHMTTMEVAHSLSKEEMEAVVRTIEPSVAQITDYTFEHRARLVRPLVNYDSQGLALQFVPAAGLDDDWYTYLHLRRDVWDQVQAAGVTVGSRYIAPSAHLTIARFITTKDFETDEGKVDHGKVRKLAETIDGINEWLQREHWPKENGSKDGGEWVVGTEKGLEFRKGTLWYGGGESVHIGKGF</sequence>
<keyword evidence="2" id="KW-1185">Reference proteome</keyword>
<dbReference type="EMBL" id="MU001631">
    <property type="protein sequence ID" value="KAF2487371.1"/>
    <property type="molecule type" value="Genomic_DNA"/>
</dbReference>
<protein>
    <submittedName>
        <fullName evidence="1">RNA ligase/cyclic nucleotide phosphodiesterase</fullName>
    </submittedName>
</protein>
<organism evidence="1 2">
    <name type="scientific">Neohortaea acidophila</name>
    <dbReference type="NCBI Taxonomy" id="245834"/>
    <lineage>
        <taxon>Eukaryota</taxon>
        <taxon>Fungi</taxon>
        <taxon>Dikarya</taxon>
        <taxon>Ascomycota</taxon>
        <taxon>Pezizomycotina</taxon>
        <taxon>Dothideomycetes</taxon>
        <taxon>Dothideomycetidae</taxon>
        <taxon>Mycosphaerellales</taxon>
        <taxon>Teratosphaeriaceae</taxon>
        <taxon>Neohortaea</taxon>
    </lineage>
</organism>
<dbReference type="SUPFAM" id="SSF55144">
    <property type="entry name" value="LigT-like"/>
    <property type="match status" value="1"/>
</dbReference>
<gene>
    <name evidence="1" type="ORF">BDY17DRAFT_288846</name>
</gene>
<keyword evidence="1" id="KW-0436">Ligase</keyword>
<dbReference type="RefSeq" id="XP_033593940.1">
    <property type="nucleotide sequence ID" value="XM_033732259.1"/>
</dbReference>
<proteinExistence type="predicted"/>